<reference evidence="1" key="1">
    <citation type="journal article" date="2020" name="Stud. Mycol.">
        <title>101 Dothideomycetes genomes: a test case for predicting lifestyles and emergence of pathogens.</title>
        <authorList>
            <person name="Haridas S."/>
            <person name="Albert R."/>
            <person name="Binder M."/>
            <person name="Bloem J."/>
            <person name="Labutti K."/>
            <person name="Salamov A."/>
            <person name="Andreopoulos B."/>
            <person name="Baker S."/>
            <person name="Barry K."/>
            <person name="Bills G."/>
            <person name="Bluhm B."/>
            <person name="Cannon C."/>
            <person name="Castanera R."/>
            <person name="Culley D."/>
            <person name="Daum C."/>
            <person name="Ezra D."/>
            <person name="Gonzalez J."/>
            <person name="Henrissat B."/>
            <person name="Kuo A."/>
            <person name="Liang C."/>
            <person name="Lipzen A."/>
            <person name="Lutzoni F."/>
            <person name="Magnuson J."/>
            <person name="Mondo S."/>
            <person name="Nolan M."/>
            <person name="Ohm R."/>
            <person name="Pangilinan J."/>
            <person name="Park H.-J."/>
            <person name="Ramirez L."/>
            <person name="Alfaro M."/>
            <person name="Sun H."/>
            <person name="Tritt A."/>
            <person name="Yoshinaga Y."/>
            <person name="Zwiers L.-H."/>
            <person name="Turgeon B."/>
            <person name="Goodwin S."/>
            <person name="Spatafora J."/>
            <person name="Crous P."/>
            <person name="Grigoriev I."/>
        </authorList>
    </citation>
    <scope>NUCLEOTIDE SEQUENCE</scope>
    <source>
        <strain evidence="1">SCOH1-5</strain>
    </source>
</reference>
<name>A0A6A6FPS7_9PEZI</name>
<organism evidence="1 2">
    <name type="scientific">Cercospora zeae-maydis SCOH1-5</name>
    <dbReference type="NCBI Taxonomy" id="717836"/>
    <lineage>
        <taxon>Eukaryota</taxon>
        <taxon>Fungi</taxon>
        <taxon>Dikarya</taxon>
        <taxon>Ascomycota</taxon>
        <taxon>Pezizomycotina</taxon>
        <taxon>Dothideomycetes</taxon>
        <taxon>Dothideomycetidae</taxon>
        <taxon>Mycosphaerellales</taxon>
        <taxon>Mycosphaerellaceae</taxon>
        <taxon>Cercospora</taxon>
    </lineage>
</organism>
<dbReference type="EMBL" id="ML992666">
    <property type="protein sequence ID" value="KAF2215476.1"/>
    <property type="molecule type" value="Genomic_DNA"/>
</dbReference>
<protein>
    <submittedName>
        <fullName evidence="1">Uncharacterized protein</fullName>
    </submittedName>
</protein>
<sequence>MACIAPPICLKAVNNRFDVVGHVSAPQRSRPSCFEQAQGSAACLASVAPRLLRERRIGNALQSVYSNQEGELIGACELRRSVPN</sequence>
<gene>
    <name evidence="1" type="ORF">CERZMDRAFT_90140</name>
</gene>
<proteinExistence type="predicted"/>
<evidence type="ECO:0000313" key="2">
    <source>
        <dbReference type="Proteomes" id="UP000799539"/>
    </source>
</evidence>
<accession>A0A6A6FPS7</accession>
<dbReference type="Proteomes" id="UP000799539">
    <property type="component" value="Unassembled WGS sequence"/>
</dbReference>
<dbReference type="AlphaFoldDB" id="A0A6A6FPS7"/>
<keyword evidence="2" id="KW-1185">Reference proteome</keyword>
<evidence type="ECO:0000313" key="1">
    <source>
        <dbReference type="EMBL" id="KAF2215476.1"/>
    </source>
</evidence>